<keyword evidence="4" id="KW-0862">Zinc</keyword>
<dbReference type="EMBL" id="JAQQKX010000009">
    <property type="protein sequence ID" value="MDC7683937.1"/>
    <property type="molecule type" value="Genomic_DNA"/>
</dbReference>
<keyword evidence="6 7" id="KW-0030">Aminoacyl-tRNA synthetase</keyword>
<evidence type="ECO:0000313" key="9">
    <source>
        <dbReference type="EMBL" id="MDC7683937.1"/>
    </source>
</evidence>
<feature type="domain" description="Glutamyl/glutaminyl-tRNA synthetase class Ib catalytic" evidence="8">
    <location>
        <begin position="4"/>
        <end position="262"/>
    </location>
</feature>
<evidence type="ECO:0000259" key="8">
    <source>
        <dbReference type="Pfam" id="PF00749"/>
    </source>
</evidence>
<evidence type="ECO:0000256" key="5">
    <source>
        <dbReference type="ARBA" id="ARBA00022840"/>
    </source>
</evidence>
<dbReference type="Pfam" id="PF00749">
    <property type="entry name" value="tRNA-synt_1c"/>
    <property type="match status" value="1"/>
</dbReference>
<dbReference type="InterPro" id="IPR049940">
    <property type="entry name" value="GluQ/Sye"/>
</dbReference>
<evidence type="ECO:0000313" key="10">
    <source>
        <dbReference type="Proteomes" id="UP001214854"/>
    </source>
</evidence>
<name>A0ABT5HV28_9CAUL</name>
<dbReference type="Gene3D" id="3.40.50.620">
    <property type="entry name" value="HUPs"/>
    <property type="match status" value="1"/>
</dbReference>
<evidence type="ECO:0000256" key="7">
    <source>
        <dbReference type="RuleBase" id="RU363037"/>
    </source>
</evidence>
<keyword evidence="1 7" id="KW-0436">Ligase</keyword>
<gene>
    <name evidence="9" type="primary">gluQRS</name>
    <name evidence="9" type="ORF">PQU92_11670</name>
</gene>
<reference evidence="9 10" key="1">
    <citation type="submission" date="2023-01" db="EMBL/GenBank/DDBJ databases">
        <title>Novel species of the genus Asticcacaulis isolated from rivers.</title>
        <authorList>
            <person name="Lu H."/>
        </authorList>
    </citation>
    <scope>NUCLEOTIDE SEQUENCE [LARGE SCALE GENOMIC DNA]</scope>
    <source>
        <strain evidence="9 10">BYS171W</strain>
    </source>
</reference>
<keyword evidence="5 7" id="KW-0067">ATP-binding</keyword>
<evidence type="ECO:0000256" key="1">
    <source>
        <dbReference type="ARBA" id="ARBA00022598"/>
    </source>
</evidence>
<dbReference type="RefSeq" id="WP_272748551.1">
    <property type="nucleotide sequence ID" value="NZ_JAQQKX010000009.1"/>
</dbReference>
<keyword evidence="10" id="KW-1185">Reference proteome</keyword>
<evidence type="ECO:0000256" key="4">
    <source>
        <dbReference type="ARBA" id="ARBA00022833"/>
    </source>
</evidence>
<proteinExistence type="inferred from homology"/>
<comment type="caution">
    <text evidence="9">The sequence shown here is derived from an EMBL/GenBank/DDBJ whole genome shotgun (WGS) entry which is preliminary data.</text>
</comment>
<accession>A0ABT5HV28</accession>
<dbReference type="Proteomes" id="UP001214854">
    <property type="component" value="Unassembled WGS sequence"/>
</dbReference>
<dbReference type="InterPro" id="IPR020058">
    <property type="entry name" value="Glu/Gln-tRNA-synth_Ib_cat-dom"/>
</dbReference>
<dbReference type="InterPro" id="IPR014729">
    <property type="entry name" value="Rossmann-like_a/b/a_fold"/>
</dbReference>
<keyword evidence="7" id="KW-0648">Protein biosynthesis</keyword>
<dbReference type="GO" id="GO:0016874">
    <property type="term" value="F:ligase activity"/>
    <property type="evidence" value="ECO:0007669"/>
    <property type="project" value="UniProtKB-KW"/>
</dbReference>
<sequence length="277" mass="30339">MTYRTRFAPSPTGYLHPGHAFSVLTAAAAARDAGGECLLRIEDIDATRCRPAYEAGLYQDLRWLGISWPEPVLRQSEHLADYEAALETLKARGLVYACYRTRKELAQAAQGAPQAGDPILSDDGEPAAREPAWRLSLEAAREQLGADWDRLRFSETGSGPDGETGWQTARPEMNGDVVLGRKDIGIAYHLAVVIDDARQGITHIHRGHDLFAATHTQVLLQHLLGLPTPVYCHHALLLDSDGRRLAKRKGSKALRDYRADGWTAADVRAMIAASAKA</sequence>
<evidence type="ECO:0000256" key="3">
    <source>
        <dbReference type="ARBA" id="ARBA00022741"/>
    </source>
</evidence>
<keyword evidence="2" id="KW-0479">Metal-binding</keyword>
<protein>
    <submittedName>
        <fullName evidence="9">tRNA glutamyl-Q(34) synthetase GluQRS</fullName>
        <ecNumber evidence="9">6.1.1.-</ecNumber>
    </submittedName>
</protein>
<dbReference type="PANTHER" id="PTHR43311">
    <property type="entry name" value="GLUTAMATE--TRNA LIGASE"/>
    <property type="match status" value="1"/>
</dbReference>
<dbReference type="SUPFAM" id="SSF52374">
    <property type="entry name" value="Nucleotidylyl transferase"/>
    <property type="match status" value="1"/>
</dbReference>
<evidence type="ECO:0000256" key="2">
    <source>
        <dbReference type="ARBA" id="ARBA00022723"/>
    </source>
</evidence>
<dbReference type="InterPro" id="IPR000924">
    <property type="entry name" value="Glu/Gln-tRNA-synth"/>
</dbReference>
<dbReference type="PRINTS" id="PR00987">
    <property type="entry name" value="TRNASYNTHGLU"/>
</dbReference>
<organism evidence="9 10">
    <name type="scientific">Asticcacaulis aquaticus</name>
    <dbReference type="NCBI Taxonomy" id="2984212"/>
    <lineage>
        <taxon>Bacteria</taxon>
        <taxon>Pseudomonadati</taxon>
        <taxon>Pseudomonadota</taxon>
        <taxon>Alphaproteobacteria</taxon>
        <taxon>Caulobacterales</taxon>
        <taxon>Caulobacteraceae</taxon>
        <taxon>Asticcacaulis</taxon>
    </lineage>
</organism>
<dbReference type="PANTHER" id="PTHR43311:SF1">
    <property type="entry name" value="GLUTAMYL-Q TRNA(ASP) SYNTHETASE"/>
    <property type="match status" value="1"/>
</dbReference>
<dbReference type="NCBIfam" id="NF004315">
    <property type="entry name" value="PRK05710.1-4"/>
    <property type="match status" value="1"/>
</dbReference>
<dbReference type="EC" id="6.1.1.-" evidence="9"/>
<comment type="similarity">
    <text evidence="7">Belongs to the class-I aminoacyl-tRNA synthetase family.</text>
</comment>
<keyword evidence="3 7" id="KW-0547">Nucleotide-binding</keyword>
<evidence type="ECO:0000256" key="6">
    <source>
        <dbReference type="ARBA" id="ARBA00023146"/>
    </source>
</evidence>